<reference evidence="1" key="1">
    <citation type="journal article" date="2015" name="Nature">
        <title>Complex archaea that bridge the gap between prokaryotes and eukaryotes.</title>
        <authorList>
            <person name="Spang A."/>
            <person name="Saw J.H."/>
            <person name="Jorgensen S.L."/>
            <person name="Zaremba-Niedzwiedzka K."/>
            <person name="Martijn J."/>
            <person name="Lind A.E."/>
            <person name="van Eijk R."/>
            <person name="Schleper C."/>
            <person name="Guy L."/>
            <person name="Ettema T.J."/>
        </authorList>
    </citation>
    <scope>NUCLEOTIDE SEQUENCE</scope>
</reference>
<gene>
    <name evidence="1" type="ORF">LCGC14_1974100</name>
</gene>
<accession>A0A0F9FAU6</accession>
<organism evidence="1">
    <name type="scientific">marine sediment metagenome</name>
    <dbReference type="NCBI Taxonomy" id="412755"/>
    <lineage>
        <taxon>unclassified sequences</taxon>
        <taxon>metagenomes</taxon>
        <taxon>ecological metagenomes</taxon>
    </lineage>
</organism>
<feature type="non-terminal residue" evidence="1">
    <location>
        <position position="1"/>
    </location>
</feature>
<evidence type="ECO:0000313" key="1">
    <source>
        <dbReference type="EMBL" id="KKL83499.1"/>
    </source>
</evidence>
<protein>
    <submittedName>
        <fullName evidence="1">Uncharacterized protein</fullName>
    </submittedName>
</protein>
<dbReference type="AlphaFoldDB" id="A0A0F9FAU6"/>
<name>A0A0F9FAU6_9ZZZZ</name>
<dbReference type="EMBL" id="LAZR01021965">
    <property type="protein sequence ID" value="KKL83499.1"/>
    <property type="molecule type" value="Genomic_DNA"/>
</dbReference>
<comment type="caution">
    <text evidence="1">The sequence shown here is derived from an EMBL/GenBank/DDBJ whole genome shotgun (WGS) entry which is preliminary data.</text>
</comment>
<proteinExistence type="predicted"/>
<sequence length="264" mass="31626">YKGYALIPPSTIDDLEYTPLTNYPIREIIEEEYLQISQFFLLDKPIQIRKPFLDILNGEIEIEEYATKHNKNEFIYWKFLFREAYHFCKLIPEELFPFLRKNQPSFDIEETNFQLNHDYHSYKGKDLSNEKMKEYFPDYTFNGDNSFTNANLTPHKFINLTLEEFNLYLSEFLQGYKLSEPFFDNNIASKIRTKLINLLFHIDKLSIKVDDCDGCGITTEIKTVSFKDLKGQLFKIRECKHCFEADWKMDWDSYIENQVILQQK</sequence>